<dbReference type="AlphaFoldDB" id="A0A6A4ZTQ5"/>
<dbReference type="InterPro" id="IPR001387">
    <property type="entry name" value="Cro/C1-type_HTH"/>
</dbReference>
<evidence type="ECO:0000256" key="2">
    <source>
        <dbReference type="ARBA" id="ARBA00023125"/>
    </source>
</evidence>
<feature type="domain" description="HTH cro/C1-type" evidence="4">
    <location>
        <begin position="124"/>
        <end position="178"/>
    </location>
</feature>
<dbReference type="PROSITE" id="PS50943">
    <property type="entry name" value="HTH_CROC1"/>
    <property type="match status" value="1"/>
</dbReference>
<protein>
    <recommendedName>
        <fullName evidence="4">HTH cro/C1-type domain-containing protein</fullName>
    </recommendedName>
</protein>
<evidence type="ECO:0000259" key="4">
    <source>
        <dbReference type="PROSITE" id="PS50943"/>
    </source>
</evidence>
<keyword evidence="1" id="KW-0805">Transcription regulation</keyword>
<dbReference type="InterPro" id="IPR010982">
    <property type="entry name" value="Lambda_DNA-bd_dom_sf"/>
</dbReference>
<keyword evidence="3" id="KW-0804">Transcription</keyword>
<dbReference type="GO" id="GO:0005634">
    <property type="term" value="C:nucleus"/>
    <property type="evidence" value="ECO:0007669"/>
    <property type="project" value="TreeGrafter"/>
</dbReference>
<dbReference type="GO" id="GO:0003677">
    <property type="term" value="F:DNA binding"/>
    <property type="evidence" value="ECO:0007669"/>
    <property type="project" value="UniProtKB-KW"/>
</dbReference>
<dbReference type="PANTHER" id="PTHR10245:SF15">
    <property type="entry name" value="ENDOTHELIAL DIFFERENTIATION-RELATED FACTOR 1"/>
    <property type="match status" value="1"/>
</dbReference>
<evidence type="ECO:0000313" key="6">
    <source>
        <dbReference type="Proteomes" id="UP000469452"/>
    </source>
</evidence>
<dbReference type="Pfam" id="PF08523">
    <property type="entry name" value="MBF1"/>
    <property type="match status" value="1"/>
</dbReference>
<keyword evidence="2" id="KW-0238">DNA-binding</keyword>
<dbReference type="PANTHER" id="PTHR10245">
    <property type="entry name" value="ENDOTHELIAL DIFFERENTIATION-RELATED FACTOR 1 MULTIPROTEIN BRIDGING FACTOR 1"/>
    <property type="match status" value="1"/>
</dbReference>
<dbReference type="VEuPathDB" id="FungiDB:H257_00429"/>
<dbReference type="Proteomes" id="UP000469452">
    <property type="component" value="Unassembled WGS sequence"/>
</dbReference>
<dbReference type="CDD" id="cd00093">
    <property type="entry name" value="HTH_XRE"/>
    <property type="match status" value="1"/>
</dbReference>
<proteinExistence type="predicted"/>
<dbReference type="SUPFAM" id="SSF47413">
    <property type="entry name" value="lambda repressor-like DNA-binding domains"/>
    <property type="match status" value="1"/>
</dbReference>
<name>A0A6A4ZTQ5_APHAT</name>
<sequence>MLEFCDNVARPTGAVEGGIFRFVTDAATATALVPATRRPLWFHIQIFQSVSGWDKGRSGGRIGNESKDAALNRARRSGNVVTELKHGGVANKSAHTATGNMRKLDEDSENFKHQTVDRSLSQVLQKARMDKGLTQKALATAINEKPQVIGEYESGRAISNGKIIVKIERALGCRLPRAPKKRLTAAEP</sequence>
<dbReference type="Pfam" id="PF01381">
    <property type="entry name" value="HTH_3"/>
    <property type="match status" value="1"/>
</dbReference>
<dbReference type="InterPro" id="IPR013729">
    <property type="entry name" value="MBF1_N"/>
</dbReference>
<comment type="caution">
    <text evidence="5">The sequence shown here is derived from an EMBL/GenBank/DDBJ whole genome shotgun (WGS) entry which is preliminary data.</text>
</comment>
<dbReference type="Gene3D" id="1.10.260.40">
    <property type="entry name" value="lambda repressor-like DNA-binding domains"/>
    <property type="match status" value="1"/>
</dbReference>
<dbReference type="EMBL" id="VJMI01016867">
    <property type="protein sequence ID" value="KAF0716317.1"/>
    <property type="molecule type" value="Genomic_DNA"/>
</dbReference>
<gene>
    <name evidence="5" type="ORF">AaE_011140</name>
</gene>
<dbReference type="SMART" id="SM00530">
    <property type="entry name" value="HTH_XRE"/>
    <property type="match status" value="1"/>
</dbReference>
<reference evidence="5 6" key="1">
    <citation type="submission" date="2019-06" db="EMBL/GenBank/DDBJ databases">
        <title>Genomics analysis of Aphanomyces spp. identifies a new class of oomycete effector associated with host adaptation.</title>
        <authorList>
            <person name="Gaulin E."/>
        </authorList>
    </citation>
    <scope>NUCLEOTIDE SEQUENCE [LARGE SCALE GENOMIC DNA]</scope>
    <source>
        <strain evidence="5 6">E</strain>
    </source>
</reference>
<evidence type="ECO:0000256" key="3">
    <source>
        <dbReference type="ARBA" id="ARBA00023163"/>
    </source>
</evidence>
<evidence type="ECO:0000313" key="5">
    <source>
        <dbReference type="EMBL" id="KAF0716317.1"/>
    </source>
</evidence>
<accession>A0A6A4ZTQ5</accession>
<organism evidence="5 6">
    <name type="scientific">Aphanomyces astaci</name>
    <name type="common">Crayfish plague agent</name>
    <dbReference type="NCBI Taxonomy" id="112090"/>
    <lineage>
        <taxon>Eukaryota</taxon>
        <taxon>Sar</taxon>
        <taxon>Stramenopiles</taxon>
        <taxon>Oomycota</taxon>
        <taxon>Saprolegniomycetes</taxon>
        <taxon>Saprolegniales</taxon>
        <taxon>Verrucalvaceae</taxon>
        <taxon>Aphanomyces</taxon>
    </lineage>
</organism>
<evidence type="ECO:0000256" key="1">
    <source>
        <dbReference type="ARBA" id="ARBA00023015"/>
    </source>
</evidence>